<organism evidence="1 2">
    <name type="scientific">Ilex paraguariensis</name>
    <name type="common">yerba mate</name>
    <dbReference type="NCBI Taxonomy" id="185542"/>
    <lineage>
        <taxon>Eukaryota</taxon>
        <taxon>Viridiplantae</taxon>
        <taxon>Streptophyta</taxon>
        <taxon>Embryophyta</taxon>
        <taxon>Tracheophyta</taxon>
        <taxon>Spermatophyta</taxon>
        <taxon>Magnoliopsida</taxon>
        <taxon>eudicotyledons</taxon>
        <taxon>Gunneridae</taxon>
        <taxon>Pentapetalae</taxon>
        <taxon>asterids</taxon>
        <taxon>campanulids</taxon>
        <taxon>Aquifoliales</taxon>
        <taxon>Aquifoliaceae</taxon>
        <taxon>Ilex</taxon>
    </lineage>
</organism>
<dbReference type="InterPro" id="IPR016024">
    <property type="entry name" value="ARM-type_fold"/>
</dbReference>
<evidence type="ECO:0000313" key="2">
    <source>
        <dbReference type="Proteomes" id="UP001642360"/>
    </source>
</evidence>
<proteinExistence type="predicted"/>
<sequence>MVELAKESTTMHRVLDPMFVYFDTRRHWVPRHGLAFIVLSDMSYFIESPGNQQSILAAVVRHLDHKNVSHDPQIKSLVLQTASGLARQVRSGAVLSDSGFVSDLCRHLRKSLQATGESVEQQELNFNITLRNSIEDCLLEIARGICDRGPLFDMMARTLEKLPAVKVVARATIGSLIILAHMISLASVSSQSLQVFPDALLVQLLKVMLHPDVEVRVGAHQIFSVLLIPCSSCSRRDVSNHTRSWHSNTTSVFASITALLEKLRREKDGNEVAKHGINVHDNFKGVENAEEEWKQGRAHKNSPNFQKISSIIDRTAGSTSTAEAEPSIMKFSEDQMAQLLSAFWLQANLPDNLPSNVEAIAHSFCLTLVSSRLRNPNDILVVRFFQLPLSLRKMSLDSNQGMLPPAYQRSLLILSTSMLMFAAKMYQIPDVNDLLKSLFNCDVDPYVGISDDFQVYAKLQADVREYGSTTDNEAAASLLFELQNRIYESEKITLEILVRNLSSITELETDDLMKHMSETFTPDDAFVYGPHSMLDSDHVQASAFSKESSFDGDFPTNSFEDDVTSESSVVDLSRFIPRIPPSPTPSMSHIVSIGQLLESALEVAGQVAGTSVSTSPLPYSAMASQCEALGAYSRKKLSSWLNHESHHTKGADILFPAFPEDGRSTIKKIAGEGESVQGALLPMDPWLALRLPPASPFDNFLRAARG</sequence>
<dbReference type="Proteomes" id="UP001642360">
    <property type="component" value="Unassembled WGS sequence"/>
</dbReference>
<accession>A0ABC8REV4</accession>
<protein>
    <recommendedName>
        <fullName evidence="3">ARM repeat superfamily protein</fullName>
    </recommendedName>
</protein>
<dbReference type="EMBL" id="CAUOFW020001104">
    <property type="protein sequence ID" value="CAK9141193.1"/>
    <property type="molecule type" value="Genomic_DNA"/>
</dbReference>
<evidence type="ECO:0008006" key="3">
    <source>
        <dbReference type="Google" id="ProtNLM"/>
    </source>
</evidence>
<dbReference type="SUPFAM" id="SSF48371">
    <property type="entry name" value="ARM repeat"/>
    <property type="match status" value="1"/>
</dbReference>
<dbReference type="AlphaFoldDB" id="A0ABC8REV4"/>
<comment type="caution">
    <text evidence="1">The sequence shown here is derived from an EMBL/GenBank/DDBJ whole genome shotgun (WGS) entry which is preliminary data.</text>
</comment>
<name>A0ABC8REV4_9AQUA</name>
<dbReference type="PANTHER" id="PTHR46087:SF11">
    <property type="entry name" value="PROTEIN SEMI-ROLLED LEAF 2"/>
    <property type="match status" value="1"/>
</dbReference>
<gene>
    <name evidence="1" type="ORF">ILEXP_LOCUS8722</name>
</gene>
<keyword evidence="2" id="KW-1185">Reference proteome</keyword>
<dbReference type="InterPro" id="IPR055296">
    <property type="entry name" value="SRL2-like"/>
</dbReference>
<dbReference type="PANTHER" id="PTHR46087">
    <property type="entry name" value="PUTATIVE, EXPRESSED-RELATED"/>
    <property type="match status" value="1"/>
</dbReference>
<reference evidence="1 2" key="1">
    <citation type="submission" date="2024-02" db="EMBL/GenBank/DDBJ databases">
        <authorList>
            <person name="Vignale AGUSTIN F."/>
            <person name="Sosa J E."/>
            <person name="Modenutti C."/>
        </authorList>
    </citation>
    <scope>NUCLEOTIDE SEQUENCE [LARGE SCALE GENOMIC DNA]</scope>
</reference>
<evidence type="ECO:0000313" key="1">
    <source>
        <dbReference type="EMBL" id="CAK9141193.1"/>
    </source>
</evidence>